<feature type="domain" description="Helicase ATP-binding" evidence="11">
    <location>
        <begin position="1042"/>
        <end position="1207"/>
    </location>
</feature>
<evidence type="ECO:0000256" key="7">
    <source>
        <dbReference type="ARBA" id="ARBA00023125"/>
    </source>
</evidence>
<evidence type="ECO:0000256" key="5">
    <source>
        <dbReference type="ARBA" id="ARBA00022840"/>
    </source>
</evidence>
<feature type="compositionally biased region" description="Low complexity" evidence="10">
    <location>
        <begin position="446"/>
        <end position="476"/>
    </location>
</feature>
<evidence type="ECO:0000313" key="14">
    <source>
        <dbReference type="Proteomes" id="UP001321473"/>
    </source>
</evidence>
<dbReference type="GO" id="GO:0000812">
    <property type="term" value="C:Swr1 complex"/>
    <property type="evidence" value="ECO:0007669"/>
    <property type="project" value="TreeGrafter"/>
</dbReference>
<feature type="compositionally biased region" description="Acidic residues" evidence="10">
    <location>
        <begin position="920"/>
        <end position="929"/>
    </location>
</feature>
<evidence type="ECO:0000256" key="3">
    <source>
        <dbReference type="ARBA" id="ARBA00022801"/>
    </source>
</evidence>
<dbReference type="CDD" id="cd18003">
    <property type="entry name" value="DEXQc_SRCAP"/>
    <property type="match status" value="1"/>
</dbReference>
<dbReference type="PROSITE" id="PS51192">
    <property type="entry name" value="HELICASE_ATP_BIND_1"/>
    <property type="match status" value="1"/>
</dbReference>
<comment type="subcellular location">
    <subcellularLocation>
        <location evidence="1">Nucleus</location>
    </subcellularLocation>
</comment>
<dbReference type="InterPro" id="IPR027417">
    <property type="entry name" value="P-loop_NTPase"/>
</dbReference>
<dbReference type="PROSITE" id="PS51204">
    <property type="entry name" value="HSA"/>
    <property type="match status" value="1"/>
</dbReference>
<dbReference type="SMART" id="SM00487">
    <property type="entry name" value="DEXDc"/>
    <property type="match status" value="1"/>
</dbReference>
<dbReference type="PANTHER" id="PTHR45685:SF1">
    <property type="entry name" value="HELICASE SRCAP"/>
    <property type="match status" value="1"/>
</dbReference>
<keyword evidence="14" id="KW-1185">Reference proteome</keyword>
<evidence type="ECO:0000256" key="2">
    <source>
        <dbReference type="ARBA" id="ARBA00022741"/>
    </source>
</evidence>
<accession>A0AAQ4E371</accession>
<evidence type="ECO:0000256" key="6">
    <source>
        <dbReference type="ARBA" id="ARBA00022853"/>
    </source>
</evidence>
<organism evidence="13 14">
    <name type="scientific">Amblyomma americanum</name>
    <name type="common">Lone star tick</name>
    <dbReference type="NCBI Taxonomy" id="6943"/>
    <lineage>
        <taxon>Eukaryota</taxon>
        <taxon>Metazoa</taxon>
        <taxon>Ecdysozoa</taxon>
        <taxon>Arthropoda</taxon>
        <taxon>Chelicerata</taxon>
        <taxon>Arachnida</taxon>
        <taxon>Acari</taxon>
        <taxon>Parasitiformes</taxon>
        <taxon>Ixodida</taxon>
        <taxon>Ixodoidea</taxon>
        <taxon>Ixodidae</taxon>
        <taxon>Amblyomminae</taxon>
        <taxon>Amblyomma</taxon>
    </lineage>
</organism>
<dbReference type="GO" id="GO:0016887">
    <property type="term" value="F:ATP hydrolysis activity"/>
    <property type="evidence" value="ECO:0007669"/>
    <property type="project" value="TreeGrafter"/>
</dbReference>
<keyword evidence="5" id="KW-0067">ATP-binding</keyword>
<dbReference type="GO" id="GO:0003677">
    <property type="term" value="F:DNA binding"/>
    <property type="evidence" value="ECO:0007669"/>
    <property type="project" value="UniProtKB-KW"/>
</dbReference>
<feature type="compositionally biased region" description="Low complexity" evidence="10">
    <location>
        <begin position="486"/>
        <end position="527"/>
    </location>
</feature>
<dbReference type="Pfam" id="PF07529">
    <property type="entry name" value="HSA"/>
    <property type="match status" value="1"/>
</dbReference>
<gene>
    <name evidence="13" type="ORF">V5799_014390</name>
</gene>
<dbReference type="InterPro" id="IPR014012">
    <property type="entry name" value="HSA_dom"/>
</dbReference>
<feature type="compositionally biased region" description="Basic and acidic residues" evidence="10">
    <location>
        <begin position="876"/>
        <end position="885"/>
    </location>
</feature>
<evidence type="ECO:0008006" key="15">
    <source>
        <dbReference type="Google" id="ProtNLM"/>
    </source>
</evidence>
<protein>
    <recommendedName>
        <fullName evidence="15">Helicase domino</fullName>
    </recommendedName>
</protein>
<dbReference type="GO" id="GO:0005524">
    <property type="term" value="F:ATP binding"/>
    <property type="evidence" value="ECO:0007669"/>
    <property type="project" value="UniProtKB-KW"/>
</dbReference>
<dbReference type="InterPro" id="IPR050520">
    <property type="entry name" value="INO80/SWR1_helicase"/>
</dbReference>
<dbReference type="SMART" id="SM00573">
    <property type="entry name" value="HSA"/>
    <property type="match status" value="1"/>
</dbReference>
<keyword evidence="3" id="KW-0378">Hydrolase</keyword>
<dbReference type="PANTHER" id="PTHR45685">
    <property type="entry name" value="HELICASE SRCAP-RELATED"/>
    <property type="match status" value="1"/>
</dbReference>
<keyword evidence="9" id="KW-0175">Coiled coil</keyword>
<dbReference type="GO" id="GO:0042393">
    <property type="term" value="F:histone binding"/>
    <property type="evidence" value="ECO:0007669"/>
    <property type="project" value="TreeGrafter"/>
</dbReference>
<dbReference type="Gene3D" id="3.40.50.10810">
    <property type="entry name" value="Tandem AAA-ATPase domain"/>
    <property type="match status" value="1"/>
</dbReference>
<feature type="coiled-coil region" evidence="9">
    <location>
        <begin position="638"/>
        <end position="668"/>
    </location>
</feature>
<comment type="caution">
    <text evidence="13">The sequence shown here is derived from an EMBL/GenBank/DDBJ whole genome shotgun (WGS) entry which is preliminary data.</text>
</comment>
<feature type="compositionally biased region" description="Low complexity" evidence="10">
    <location>
        <begin position="721"/>
        <end position="746"/>
    </location>
</feature>
<proteinExistence type="predicted"/>
<evidence type="ECO:0000256" key="10">
    <source>
        <dbReference type="SAM" id="MobiDB-lite"/>
    </source>
</evidence>
<feature type="region of interest" description="Disordered" evidence="10">
    <location>
        <begin position="230"/>
        <end position="253"/>
    </location>
</feature>
<feature type="region of interest" description="Disordered" evidence="10">
    <location>
        <begin position="721"/>
        <end position="885"/>
    </location>
</feature>
<dbReference type="SUPFAM" id="SSF52540">
    <property type="entry name" value="P-loop containing nucleoside triphosphate hydrolases"/>
    <property type="match status" value="1"/>
</dbReference>
<reference evidence="13 14" key="1">
    <citation type="journal article" date="2023" name="Arcadia Sci">
        <title>De novo assembly of a long-read Amblyomma americanum tick genome.</title>
        <authorList>
            <person name="Chou S."/>
            <person name="Poskanzer K.E."/>
            <person name="Rollins M."/>
            <person name="Thuy-Boun P.S."/>
        </authorList>
    </citation>
    <scope>NUCLEOTIDE SEQUENCE [LARGE SCALE GENOMIC DNA]</scope>
    <source>
        <strain evidence="13">F_SG_1</strain>
        <tissue evidence="13">Salivary glands</tissue>
    </source>
</reference>
<dbReference type="FunFam" id="3.40.50.10810:FF:000005">
    <property type="entry name" value="Photoperiod-independent early flowering 1"/>
    <property type="match status" value="1"/>
</dbReference>
<dbReference type="InterPro" id="IPR038718">
    <property type="entry name" value="SNF2-like_sf"/>
</dbReference>
<dbReference type="Pfam" id="PF00176">
    <property type="entry name" value="SNF2-rel_dom"/>
    <property type="match status" value="1"/>
</dbReference>
<evidence type="ECO:0000256" key="8">
    <source>
        <dbReference type="ARBA" id="ARBA00023242"/>
    </source>
</evidence>
<evidence type="ECO:0000259" key="11">
    <source>
        <dbReference type="PROSITE" id="PS51192"/>
    </source>
</evidence>
<dbReference type="GO" id="GO:0004386">
    <property type="term" value="F:helicase activity"/>
    <property type="evidence" value="ECO:0007669"/>
    <property type="project" value="UniProtKB-KW"/>
</dbReference>
<keyword evidence="6" id="KW-0156">Chromatin regulator</keyword>
<dbReference type="Proteomes" id="UP001321473">
    <property type="component" value="Unassembled WGS sequence"/>
</dbReference>
<evidence type="ECO:0000313" key="13">
    <source>
        <dbReference type="EMBL" id="KAK8769146.1"/>
    </source>
</evidence>
<dbReference type="InterPro" id="IPR014001">
    <property type="entry name" value="Helicase_ATP-bd"/>
</dbReference>
<feature type="region of interest" description="Disordered" evidence="10">
    <location>
        <begin position="909"/>
        <end position="960"/>
    </location>
</feature>
<dbReference type="InterPro" id="IPR000330">
    <property type="entry name" value="SNF2_N"/>
</dbReference>
<feature type="compositionally biased region" description="Acidic residues" evidence="10">
    <location>
        <begin position="747"/>
        <end position="765"/>
    </location>
</feature>
<keyword evidence="4" id="KW-0347">Helicase</keyword>
<evidence type="ECO:0000256" key="9">
    <source>
        <dbReference type="SAM" id="Coils"/>
    </source>
</evidence>
<dbReference type="InterPro" id="IPR031575">
    <property type="entry name" value="EP400_N"/>
</dbReference>
<keyword evidence="2" id="KW-0547">Nucleotide-binding</keyword>
<dbReference type="EMBL" id="JARKHS020023050">
    <property type="protein sequence ID" value="KAK8769146.1"/>
    <property type="molecule type" value="Genomic_DNA"/>
</dbReference>
<dbReference type="Pfam" id="PF15790">
    <property type="entry name" value="EP400_N"/>
    <property type="match status" value="1"/>
</dbReference>
<feature type="domain" description="HSA" evidence="12">
    <location>
        <begin position="591"/>
        <end position="663"/>
    </location>
</feature>
<evidence type="ECO:0000256" key="4">
    <source>
        <dbReference type="ARBA" id="ARBA00022806"/>
    </source>
</evidence>
<feature type="region of interest" description="Disordered" evidence="10">
    <location>
        <begin position="439"/>
        <end position="527"/>
    </location>
</feature>
<evidence type="ECO:0000259" key="12">
    <source>
        <dbReference type="PROSITE" id="PS51204"/>
    </source>
</evidence>
<dbReference type="GO" id="GO:0006338">
    <property type="term" value="P:chromatin remodeling"/>
    <property type="evidence" value="ECO:0007669"/>
    <property type="project" value="TreeGrafter"/>
</dbReference>
<feature type="compositionally biased region" description="Low complexity" evidence="10">
    <location>
        <begin position="237"/>
        <end position="247"/>
    </location>
</feature>
<keyword evidence="8" id="KW-0539">Nucleus</keyword>
<evidence type="ECO:0000256" key="1">
    <source>
        <dbReference type="ARBA" id="ARBA00004123"/>
    </source>
</evidence>
<name>A0AAQ4E371_AMBAM</name>
<sequence length="1289" mass="141368">MLAGVTASDGNVLVVKPDLNQRNSVAPPCGLLQATQASGDLRTHPRSPQVRSMVSPAEASAHEVATTVVASSDVTLTGSPASYQHYLAPAVSIGGHIQNITIPAQVSVTSPGVAVAAATPSQNLARILAAASQQGYSSPPAPSVARTAAAGQLGSNRLADTAAALLATTQPLAQQQAIVMDTLTQDEQRLHSYSFMTSPSPPRTPQRSPTMATALPPQFVVPPKQTHVLPPVPPSTSPSTSTGGVTAPPAPARSGGLLQLVGVECPRAAKRIKLEERPPASEEVAAMRQRVLDHRQQELQRNKERYVEHLTELFFLQNGGNMMDYFAWKRRPTPQLLALLRAHVLDSEDEEDPARLLDTRPPSALLAATAAAAAATTAAVLTTTVVTTAVTAAAQSPLPLTAASAATVTTTLSTAEAAMAATTTSASAITSQLAASPGQALVPATSPSSVPSSGPRGLADPPSSSPSSSQQTPQHQLRPPSSPLRAPAIATPTSSGSSPSKGGASRQPQSTAAAAPATPATPSAAGAAGAANPALLLPGSRLTTRQHSISAVYDSSIGSQEEIVERAKQEAYVMQRIAELRKDGMWSARRLPKVQEPPRAKAHWDYLLEEMVWLATDFAQERKWKKAAAKKCARMVLRYHQERELRAERAEREELQRLRRVAAQVAKEIKQFWANIEKLVEFKQQTRLEEKRKKALDLHLNFIMDQTEKYSSWLREGMAASKGSAEASEATTPAQAPASPARSGSSNDEDFQPDVSDSDDEETIDREETTAPTDQEEQSLELELLQKEGELPIEQLLDSLPPEILERPASPLPHTNGSHKAEEDDEDGSSARSGSPIDVESTEVDKVDDEFMVEDEEDDEEDDEETLEEEEEQEESVDHKEELKELKILEEMPLDALYEKYAAGAYASDAEVPNAAGSSGEDDEEDDTADNEKDMDNSDEEMDEEEEEDMETSSEGEVQEDIGMEYLINPMSDEVVSEGKTESAAEDTSKGPTKEITDIAATAQSFQPKGNTLSTTQVQTKVPWLLKHSLREYQHIGLDWLVTMHDKKLNGILADEMGLGKTIQTISLLAHMACDKGIWGPHLIVVPTSVMLNWEMEFKKWCPAFKILTYYGIPKERKQKRQGWTKPNAFHVCITSYKLVVQDHQAFRRKKWKYLILDEAQHIKNFKSQRWQMLLNFQSSRRLLLTGTPLQNSLMELWSLMHFLMPSVFQSHREFREWFANPVTGMIEGSSDYNESLIKRLHKVLRPFLLRRLKCEVEKQLPKKYEHVVLCRLSKRQRFLYDDFMAQTK</sequence>
<feature type="compositionally biased region" description="Acidic residues" evidence="10">
    <location>
        <begin position="937"/>
        <end position="960"/>
    </location>
</feature>
<keyword evidence="7" id="KW-0238">DNA-binding</keyword>
<feature type="compositionally biased region" description="Acidic residues" evidence="10">
    <location>
        <begin position="840"/>
        <end position="875"/>
    </location>
</feature>